<evidence type="ECO:0000256" key="3">
    <source>
        <dbReference type="ARBA" id="ARBA00014180"/>
    </source>
</evidence>
<feature type="domain" description="Dienelactone hydrolase" evidence="5">
    <location>
        <begin position="185"/>
        <end position="400"/>
    </location>
</feature>
<keyword evidence="4" id="KW-0963">Cytoplasm</keyword>
<dbReference type="ESTHER" id="9pase-a0a218uhi4">
    <property type="family name" value="CMBL"/>
</dbReference>
<comment type="caution">
    <text evidence="6">The sequence shown here is derived from an EMBL/GenBank/DDBJ whole genome shotgun (WGS) entry which is preliminary data.</text>
</comment>
<sequence>MSAQFLYAYTTISQGIVRDSEERYSLLNPTFFIFGEKDHTISLDQIFLLEDKLKQYCKVPYKIKVYPGQVHGFAQLKPEDMKPDDKPYIEEARRDMIDWIKINLPREVTEFPSLERFKTFRMMVQKPAVFLPEVGKTSEEEDSGDSFSIENDVSHMANESRPCPCDIGDRFDYGGHGQEVQVGHIKAYVCKPSASTDKAVIVIHDIFGWQLPNTRYIADMLTTNGYIAICPDFFVGQEAWKPSNDWASFDDWVKTRDAGKIDKEVDVVLKYLKDQCGAKKIGVIGFCWGGAAVQHMMLKNPHLKTGVSLYGVIRRFEDKHNLLHPTFFIFGEKDDIIPLEQVTLLEQKLKQNCKVDYEVKIYPGQTHGFVHRKREDINPQDKPYIEEGRMDMINWLNKYL</sequence>
<dbReference type="Pfam" id="PF01738">
    <property type="entry name" value="DLH"/>
    <property type="match status" value="2"/>
</dbReference>
<protein>
    <recommendedName>
        <fullName evidence="3">Carboxymethylenebutenolidase homolog</fullName>
    </recommendedName>
</protein>
<dbReference type="PANTHER" id="PTHR46812">
    <property type="entry name" value="CARBOXYMETHYLENEBUTENOLIDASE HOMOLOG"/>
    <property type="match status" value="1"/>
</dbReference>
<dbReference type="AlphaFoldDB" id="A0A218UHI4"/>
<organism evidence="6 7">
    <name type="scientific">Lonchura striata</name>
    <name type="common">white-rumped munia</name>
    <dbReference type="NCBI Taxonomy" id="40157"/>
    <lineage>
        <taxon>Eukaryota</taxon>
        <taxon>Metazoa</taxon>
        <taxon>Chordata</taxon>
        <taxon>Craniata</taxon>
        <taxon>Vertebrata</taxon>
        <taxon>Euteleostomi</taxon>
        <taxon>Archelosauria</taxon>
        <taxon>Archosauria</taxon>
        <taxon>Dinosauria</taxon>
        <taxon>Saurischia</taxon>
        <taxon>Theropoda</taxon>
        <taxon>Coelurosauria</taxon>
        <taxon>Aves</taxon>
        <taxon>Neognathae</taxon>
        <taxon>Neoaves</taxon>
        <taxon>Telluraves</taxon>
        <taxon>Australaves</taxon>
        <taxon>Passeriformes</taxon>
        <taxon>Passeroidea</taxon>
        <taxon>Estrildidae</taxon>
        <taxon>Estrildinae</taxon>
        <taxon>Lonchura</taxon>
    </lineage>
</organism>
<comment type="subcellular location">
    <subcellularLocation>
        <location evidence="1">Cytoplasm</location>
        <location evidence="1">Cytosol</location>
    </subcellularLocation>
</comment>
<dbReference type="InterPro" id="IPR042946">
    <property type="entry name" value="CMBL"/>
</dbReference>
<dbReference type="InterPro" id="IPR002925">
    <property type="entry name" value="Dienelactn_hydro"/>
</dbReference>
<dbReference type="InterPro" id="IPR029058">
    <property type="entry name" value="AB_hydrolase_fold"/>
</dbReference>
<evidence type="ECO:0000259" key="5">
    <source>
        <dbReference type="Pfam" id="PF01738"/>
    </source>
</evidence>
<dbReference type="Gene3D" id="3.40.50.1820">
    <property type="entry name" value="alpha/beta hydrolase"/>
    <property type="match status" value="2"/>
</dbReference>
<comment type="similarity">
    <text evidence="2">Belongs to the dienelactone hydrolase family.</text>
</comment>
<dbReference type="PANTHER" id="PTHR46812:SF3">
    <property type="entry name" value="CARBOXYMETHYLENEBUTENOLIDASE HOMOLOG"/>
    <property type="match status" value="1"/>
</dbReference>
<dbReference type="GO" id="GO:0005829">
    <property type="term" value="C:cytosol"/>
    <property type="evidence" value="ECO:0007669"/>
    <property type="project" value="UniProtKB-SubCell"/>
</dbReference>
<proteinExistence type="inferred from homology"/>
<dbReference type="STRING" id="299123.ENSLSDP00000002288"/>
<keyword evidence="7" id="KW-1185">Reference proteome</keyword>
<dbReference type="Proteomes" id="UP000197619">
    <property type="component" value="Unassembled WGS sequence"/>
</dbReference>
<evidence type="ECO:0000313" key="7">
    <source>
        <dbReference type="Proteomes" id="UP000197619"/>
    </source>
</evidence>
<evidence type="ECO:0000313" key="6">
    <source>
        <dbReference type="EMBL" id="OWK53194.1"/>
    </source>
</evidence>
<gene>
    <name evidence="6" type="primary">CMBL</name>
    <name evidence="6" type="ORF">RLOC_00008384</name>
</gene>
<evidence type="ECO:0000256" key="1">
    <source>
        <dbReference type="ARBA" id="ARBA00004514"/>
    </source>
</evidence>
<dbReference type="EMBL" id="MUZQ01000301">
    <property type="protein sequence ID" value="OWK53194.1"/>
    <property type="molecule type" value="Genomic_DNA"/>
</dbReference>
<name>A0A218UHI4_9PASE</name>
<dbReference type="GO" id="GO:0016787">
    <property type="term" value="F:hydrolase activity"/>
    <property type="evidence" value="ECO:0007669"/>
    <property type="project" value="InterPro"/>
</dbReference>
<accession>A0A218UHI4</accession>
<feature type="domain" description="Dienelactone hydrolase" evidence="5">
    <location>
        <begin position="26"/>
        <end position="101"/>
    </location>
</feature>
<dbReference type="SUPFAM" id="SSF53474">
    <property type="entry name" value="alpha/beta-Hydrolases"/>
    <property type="match status" value="2"/>
</dbReference>
<reference evidence="6 7" key="1">
    <citation type="submission" date="2017-05" db="EMBL/GenBank/DDBJ databases">
        <title>Genome of assembly of the Bengalese finch, Lonchura striata domestica.</title>
        <authorList>
            <person name="Colquitt B.M."/>
            <person name="Brainard M.S."/>
        </authorList>
    </citation>
    <scope>NUCLEOTIDE SEQUENCE [LARGE SCALE GENOMIC DNA]</scope>
    <source>
        <strain evidence="6">White83orange57</strain>
    </source>
</reference>
<evidence type="ECO:0000256" key="2">
    <source>
        <dbReference type="ARBA" id="ARBA00008456"/>
    </source>
</evidence>
<dbReference type="FunFam" id="3.40.50.1820:FF:000178">
    <property type="entry name" value="Carboxymethylenebutenolidase homolog"/>
    <property type="match status" value="1"/>
</dbReference>
<evidence type="ECO:0000256" key="4">
    <source>
        <dbReference type="ARBA" id="ARBA00022490"/>
    </source>
</evidence>